<sequence length="106" mass="12099">MKHKLLPLSETMHYILLALREPLHGYAIMQKIEKMSKGTVILAAGTLYGAIENLSKHGWIEPVSGETGRRKVYKITEDGLTILKIEHQRLLHILSLYEMSESDEEI</sequence>
<organism evidence="2 3">
    <name type="scientific">Ureibacillus aquaedulcis</name>
    <dbReference type="NCBI Taxonomy" id="3058421"/>
    <lineage>
        <taxon>Bacteria</taxon>
        <taxon>Bacillati</taxon>
        <taxon>Bacillota</taxon>
        <taxon>Bacilli</taxon>
        <taxon>Bacillales</taxon>
        <taxon>Caryophanaceae</taxon>
        <taxon>Ureibacillus</taxon>
    </lineage>
</organism>
<dbReference type="PANTHER" id="PTHR33169:SF13">
    <property type="entry name" value="PADR-FAMILY TRANSCRIPTIONAL REGULATOR"/>
    <property type="match status" value="1"/>
</dbReference>
<evidence type="ECO:0000313" key="3">
    <source>
        <dbReference type="Proteomes" id="UP001172743"/>
    </source>
</evidence>
<gene>
    <name evidence="2" type="ORF">QYB95_05425</name>
</gene>
<dbReference type="Proteomes" id="UP001172743">
    <property type="component" value="Unassembled WGS sequence"/>
</dbReference>
<comment type="caution">
    <text evidence="2">The sequence shown here is derived from an EMBL/GenBank/DDBJ whole genome shotgun (WGS) entry which is preliminary data.</text>
</comment>
<keyword evidence="3" id="KW-1185">Reference proteome</keyword>
<dbReference type="Gene3D" id="1.10.10.10">
    <property type="entry name" value="Winged helix-like DNA-binding domain superfamily/Winged helix DNA-binding domain"/>
    <property type="match status" value="1"/>
</dbReference>
<dbReference type="Pfam" id="PF03551">
    <property type="entry name" value="PadR"/>
    <property type="match status" value="1"/>
</dbReference>
<dbReference type="PANTHER" id="PTHR33169">
    <property type="entry name" value="PADR-FAMILY TRANSCRIPTIONAL REGULATOR"/>
    <property type="match status" value="1"/>
</dbReference>
<evidence type="ECO:0000259" key="1">
    <source>
        <dbReference type="Pfam" id="PF03551"/>
    </source>
</evidence>
<name>A0ABT8GP19_9BACL</name>
<dbReference type="InterPro" id="IPR036388">
    <property type="entry name" value="WH-like_DNA-bd_sf"/>
</dbReference>
<dbReference type="InterPro" id="IPR005149">
    <property type="entry name" value="Tscrpt_reg_PadR_N"/>
</dbReference>
<protein>
    <submittedName>
        <fullName evidence="2">Helix-turn-helix transcriptional regulator</fullName>
    </submittedName>
</protein>
<accession>A0ABT8GP19</accession>
<dbReference type="InterPro" id="IPR036390">
    <property type="entry name" value="WH_DNA-bd_sf"/>
</dbReference>
<dbReference type="InterPro" id="IPR052509">
    <property type="entry name" value="Metal_resp_DNA-bind_regulator"/>
</dbReference>
<reference evidence="2" key="1">
    <citation type="submission" date="2023-07" db="EMBL/GenBank/DDBJ databases">
        <title>Ureibacillus sp. isolated from freshwater well.</title>
        <authorList>
            <person name="Kirdat K."/>
            <person name="Bhatt A."/>
            <person name="Teware R."/>
            <person name="Bhavsar Y."/>
            <person name="Yadav A."/>
        </authorList>
    </citation>
    <scope>NUCLEOTIDE SEQUENCE</scope>
    <source>
        <strain evidence="2">BA0131</strain>
    </source>
</reference>
<feature type="domain" description="Transcription regulator PadR N-terminal" evidence="1">
    <location>
        <begin position="19"/>
        <end position="81"/>
    </location>
</feature>
<dbReference type="EMBL" id="JAUHTQ010000003">
    <property type="protein sequence ID" value="MDN4492974.1"/>
    <property type="molecule type" value="Genomic_DNA"/>
</dbReference>
<evidence type="ECO:0000313" key="2">
    <source>
        <dbReference type="EMBL" id="MDN4492974.1"/>
    </source>
</evidence>
<dbReference type="RefSeq" id="WP_301137234.1">
    <property type="nucleotide sequence ID" value="NZ_JAUHTQ010000003.1"/>
</dbReference>
<dbReference type="SUPFAM" id="SSF46785">
    <property type="entry name" value="Winged helix' DNA-binding domain"/>
    <property type="match status" value="1"/>
</dbReference>
<proteinExistence type="predicted"/>